<dbReference type="Proteomes" id="UP000298284">
    <property type="component" value="Unassembled WGS sequence"/>
</dbReference>
<dbReference type="OrthoDB" id="9806995at2"/>
<comment type="caution">
    <text evidence="1">The sequence shown here is derived from an EMBL/GenBank/DDBJ whole genome shotgun (WGS) entry which is preliminary data.</text>
</comment>
<evidence type="ECO:0000313" key="2">
    <source>
        <dbReference type="Proteomes" id="UP000298284"/>
    </source>
</evidence>
<organism evidence="1 2">
    <name type="scientific">Hymenobacter wooponensis</name>
    <dbReference type="NCBI Taxonomy" id="1525360"/>
    <lineage>
        <taxon>Bacteria</taxon>
        <taxon>Pseudomonadati</taxon>
        <taxon>Bacteroidota</taxon>
        <taxon>Cytophagia</taxon>
        <taxon>Cytophagales</taxon>
        <taxon>Hymenobacteraceae</taxon>
        <taxon>Hymenobacter</taxon>
    </lineage>
</organism>
<reference evidence="1 2" key="1">
    <citation type="submission" date="2019-04" db="EMBL/GenBank/DDBJ databases">
        <authorList>
            <person name="Feng G."/>
            <person name="Zhang J."/>
            <person name="Zhu H."/>
        </authorList>
    </citation>
    <scope>NUCLEOTIDE SEQUENCE [LARGE SCALE GENOMIC DNA]</scope>
    <source>
        <strain evidence="1 2">JCM 19491</strain>
    </source>
</reference>
<sequence length="71" mass="7732">MLATDWAPDLPLVEAGAGDLGQGRLNLFSNALYAVQQRQQWAKRATRPRYACPQSIRTGTGPALYATTARV</sequence>
<name>A0A4Z0MEG5_9BACT</name>
<evidence type="ECO:0000313" key="1">
    <source>
        <dbReference type="EMBL" id="TGD77688.1"/>
    </source>
</evidence>
<keyword evidence="2" id="KW-1185">Reference proteome</keyword>
<gene>
    <name evidence="1" type="ORF">EU557_23235</name>
</gene>
<proteinExistence type="predicted"/>
<dbReference type="AlphaFoldDB" id="A0A4Z0MEG5"/>
<protein>
    <submittedName>
        <fullName evidence="1">Uncharacterized protein</fullName>
    </submittedName>
</protein>
<dbReference type="EMBL" id="SRKZ01000008">
    <property type="protein sequence ID" value="TGD77688.1"/>
    <property type="molecule type" value="Genomic_DNA"/>
</dbReference>
<dbReference type="RefSeq" id="WP_135532874.1">
    <property type="nucleotide sequence ID" value="NZ_SRKZ01000008.1"/>
</dbReference>
<accession>A0A4Z0MEG5</accession>